<evidence type="ECO:0000313" key="3">
    <source>
        <dbReference type="EMBL" id="CAK4030545.1"/>
    </source>
</evidence>
<evidence type="ECO:0000313" key="4">
    <source>
        <dbReference type="Proteomes" id="UP001296104"/>
    </source>
</evidence>
<keyword evidence="2" id="KW-0812">Transmembrane</keyword>
<sequence length="385" mass="43473">MQRIAGLRHVATRPPPRAIVRTIRTRQAPPPPPQRFVQARSQAPTQEQRQQQKRAVEQEINELVQRNERQQQQKQEGRQRRNLIFVATFGVGLGIYVLQLVVAALKANPDPAIRDISNQKDVAARYDDTADTFDSDVGLSEWVMGTNRLRKELAKQCKGHVLEVSCGTGRNLGYYDVGKVGKIESLTFVDLSAQMIDVCKKKWEALRSTYGKGMFSAKQNMKEGLVTRFLPASALGQMPLAPNGKKYDTIIQTMGLCSTPLPVELLTNMVKYLDTSNPDARILLLEHGRSYQQWLNDILDDSAQKHADIHGCWYNRDIGELVQDAANRTGLEVIWERRKHLGTTWVFVLKPKENLIQASQGQGAAAEEPEKQKQPPKPSKWLSWS</sequence>
<proteinExistence type="predicted"/>
<evidence type="ECO:0000256" key="1">
    <source>
        <dbReference type="SAM" id="MobiDB-lite"/>
    </source>
</evidence>
<dbReference type="InterPro" id="IPR029063">
    <property type="entry name" value="SAM-dependent_MTases_sf"/>
</dbReference>
<organism evidence="3 4">
    <name type="scientific">Lecanosticta acicola</name>
    <dbReference type="NCBI Taxonomy" id="111012"/>
    <lineage>
        <taxon>Eukaryota</taxon>
        <taxon>Fungi</taxon>
        <taxon>Dikarya</taxon>
        <taxon>Ascomycota</taxon>
        <taxon>Pezizomycotina</taxon>
        <taxon>Dothideomycetes</taxon>
        <taxon>Dothideomycetidae</taxon>
        <taxon>Mycosphaerellales</taxon>
        <taxon>Mycosphaerellaceae</taxon>
        <taxon>Lecanosticta</taxon>
    </lineage>
</organism>
<comment type="caution">
    <text evidence="3">The sequence shown here is derived from an EMBL/GenBank/DDBJ whole genome shotgun (WGS) entry which is preliminary data.</text>
</comment>
<keyword evidence="4" id="KW-1185">Reference proteome</keyword>
<feature type="transmembrane region" description="Helical" evidence="2">
    <location>
        <begin position="83"/>
        <end position="105"/>
    </location>
</feature>
<feature type="compositionally biased region" description="Polar residues" evidence="1">
    <location>
        <begin position="39"/>
        <end position="49"/>
    </location>
</feature>
<dbReference type="Proteomes" id="UP001296104">
    <property type="component" value="Unassembled WGS sequence"/>
</dbReference>
<gene>
    <name evidence="3" type="ORF">LECACI_7A005703</name>
</gene>
<reference evidence="3" key="1">
    <citation type="submission" date="2023-11" db="EMBL/GenBank/DDBJ databases">
        <authorList>
            <person name="Alioto T."/>
            <person name="Alioto T."/>
            <person name="Gomez Garrido J."/>
        </authorList>
    </citation>
    <scope>NUCLEOTIDE SEQUENCE</scope>
</reference>
<dbReference type="GO" id="GO:0008168">
    <property type="term" value="F:methyltransferase activity"/>
    <property type="evidence" value="ECO:0007669"/>
    <property type="project" value="TreeGrafter"/>
</dbReference>
<keyword evidence="2" id="KW-1133">Transmembrane helix</keyword>
<dbReference type="AlphaFoldDB" id="A0AAI8Z153"/>
<feature type="region of interest" description="Disordered" evidence="1">
    <location>
        <begin position="1"/>
        <end position="53"/>
    </location>
</feature>
<protein>
    <recommendedName>
        <fullName evidence="5">S-adenosyl-L-methionine-dependent methyltransferase</fullName>
    </recommendedName>
</protein>
<evidence type="ECO:0000256" key="2">
    <source>
        <dbReference type="SAM" id="Phobius"/>
    </source>
</evidence>
<name>A0AAI8Z153_9PEZI</name>
<feature type="region of interest" description="Disordered" evidence="1">
    <location>
        <begin position="358"/>
        <end position="385"/>
    </location>
</feature>
<dbReference type="PANTHER" id="PTHR42912:SF83">
    <property type="entry name" value="METHYLTRANSFERASE TYPE 11 DOMAIN-CONTAINING PROTEIN"/>
    <property type="match status" value="1"/>
</dbReference>
<dbReference type="InterPro" id="IPR050508">
    <property type="entry name" value="Methyltransf_Superfamily"/>
</dbReference>
<evidence type="ECO:0008006" key="5">
    <source>
        <dbReference type="Google" id="ProtNLM"/>
    </source>
</evidence>
<dbReference type="EMBL" id="CAVMBE010000037">
    <property type="protein sequence ID" value="CAK4030545.1"/>
    <property type="molecule type" value="Genomic_DNA"/>
</dbReference>
<dbReference type="Pfam" id="PF13489">
    <property type="entry name" value="Methyltransf_23"/>
    <property type="match status" value="1"/>
</dbReference>
<accession>A0AAI8Z153</accession>
<dbReference type="Gene3D" id="3.40.50.150">
    <property type="entry name" value="Vaccinia Virus protein VP39"/>
    <property type="match status" value="1"/>
</dbReference>
<dbReference type="SUPFAM" id="SSF53335">
    <property type="entry name" value="S-adenosyl-L-methionine-dependent methyltransferases"/>
    <property type="match status" value="1"/>
</dbReference>
<dbReference type="PANTHER" id="PTHR42912">
    <property type="entry name" value="METHYLTRANSFERASE"/>
    <property type="match status" value="1"/>
</dbReference>
<keyword evidence="2" id="KW-0472">Membrane</keyword>